<accession>A0A0L9VQJ1</accession>
<dbReference type="EMBL" id="CM003381">
    <property type="protein sequence ID" value="KOM57335.1"/>
    <property type="molecule type" value="Genomic_DNA"/>
</dbReference>
<dbReference type="Proteomes" id="UP000053144">
    <property type="component" value="Chromosome 11"/>
</dbReference>
<feature type="compositionally biased region" description="Polar residues" evidence="1">
    <location>
        <begin position="1"/>
        <end position="16"/>
    </location>
</feature>
<proteinExistence type="predicted"/>
<organism evidence="2 3">
    <name type="scientific">Phaseolus angularis</name>
    <name type="common">Azuki bean</name>
    <name type="synonym">Vigna angularis</name>
    <dbReference type="NCBI Taxonomy" id="3914"/>
    <lineage>
        <taxon>Eukaryota</taxon>
        <taxon>Viridiplantae</taxon>
        <taxon>Streptophyta</taxon>
        <taxon>Embryophyta</taxon>
        <taxon>Tracheophyta</taxon>
        <taxon>Spermatophyta</taxon>
        <taxon>Magnoliopsida</taxon>
        <taxon>eudicotyledons</taxon>
        <taxon>Gunneridae</taxon>
        <taxon>Pentapetalae</taxon>
        <taxon>rosids</taxon>
        <taxon>fabids</taxon>
        <taxon>Fabales</taxon>
        <taxon>Fabaceae</taxon>
        <taxon>Papilionoideae</taxon>
        <taxon>50 kb inversion clade</taxon>
        <taxon>NPAAA clade</taxon>
        <taxon>indigoferoid/millettioid clade</taxon>
        <taxon>Phaseoleae</taxon>
        <taxon>Vigna</taxon>
    </lineage>
</organism>
<dbReference type="Gramene" id="KOM57335">
    <property type="protein sequence ID" value="KOM57335"/>
    <property type="gene ID" value="LR48_Vigan11g036800"/>
</dbReference>
<protein>
    <submittedName>
        <fullName evidence="2">Uncharacterized protein</fullName>
    </submittedName>
</protein>
<gene>
    <name evidence="2" type="ORF">LR48_Vigan11g036800</name>
</gene>
<feature type="region of interest" description="Disordered" evidence="1">
    <location>
        <begin position="1"/>
        <end position="68"/>
    </location>
</feature>
<feature type="compositionally biased region" description="Basic and acidic residues" evidence="1">
    <location>
        <begin position="28"/>
        <end position="48"/>
    </location>
</feature>
<evidence type="ECO:0000256" key="1">
    <source>
        <dbReference type="SAM" id="MobiDB-lite"/>
    </source>
</evidence>
<evidence type="ECO:0000313" key="3">
    <source>
        <dbReference type="Proteomes" id="UP000053144"/>
    </source>
</evidence>
<evidence type="ECO:0000313" key="2">
    <source>
        <dbReference type="EMBL" id="KOM57335.1"/>
    </source>
</evidence>
<feature type="compositionally biased region" description="Basic and acidic residues" evidence="1">
    <location>
        <begin position="57"/>
        <end position="68"/>
    </location>
</feature>
<name>A0A0L9VQJ1_PHAAN</name>
<sequence>MSLLPSPSSCTQNRELFTQKLKPQYQNRKQEQKTPKPKKNEKGEEEGSLHPCATNENGEKESFLKLSN</sequence>
<reference evidence="3" key="1">
    <citation type="journal article" date="2015" name="Proc. Natl. Acad. Sci. U.S.A.">
        <title>Genome sequencing of adzuki bean (Vigna angularis) provides insight into high starch and low fat accumulation and domestication.</title>
        <authorList>
            <person name="Yang K."/>
            <person name="Tian Z."/>
            <person name="Chen C."/>
            <person name="Luo L."/>
            <person name="Zhao B."/>
            <person name="Wang Z."/>
            <person name="Yu L."/>
            <person name="Li Y."/>
            <person name="Sun Y."/>
            <person name="Li W."/>
            <person name="Chen Y."/>
            <person name="Li Y."/>
            <person name="Zhang Y."/>
            <person name="Ai D."/>
            <person name="Zhao J."/>
            <person name="Shang C."/>
            <person name="Ma Y."/>
            <person name="Wu B."/>
            <person name="Wang M."/>
            <person name="Gao L."/>
            <person name="Sun D."/>
            <person name="Zhang P."/>
            <person name="Guo F."/>
            <person name="Wang W."/>
            <person name="Li Y."/>
            <person name="Wang J."/>
            <person name="Varshney R.K."/>
            <person name="Wang J."/>
            <person name="Ling H.Q."/>
            <person name="Wan P."/>
        </authorList>
    </citation>
    <scope>NUCLEOTIDE SEQUENCE</scope>
    <source>
        <strain evidence="3">cv. Jingnong 6</strain>
    </source>
</reference>
<dbReference type="AlphaFoldDB" id="A0A0L9VQJ1"/>